<dbReference type="InterPro" id="IPR016032">
    <property type="entry name" value="Sig_transdc_resp-reg_C-effctor"/>
</dbReference>
<dbReference type="GO" id="GO:0003677">
    <property type="term" value="F:DNA binding"/>
    <property type="evidence" value="ECO:0007669"/>
    <property type="project" value="UniProtKB-KW"/>
</dbReference>
<dbReference type="Gene3D" id="1.25.40.10">
    <property type="entry name" value="Tetratricopeptide repeat domain"/>
    <property type="match status" value="1"/>
</dbReference>
<comment type="caution">
    <text evidence="8">The sequence shown here is derived from an EMBL/GenBank/DDBJ whole genome shotgun (WGS) entry which is preliminary data.</text>
</comment>
<dbReference type="NCBIfam" id="NF041121">
    <property type="entry name" value="SAV_2336_NTERM"/>
    <property type="match status" value="1"/>
</dbReference>
<dbReference type="PANTHER" id="PTHR35807">
    <property type="entry name" value="TRANSCRIPTIONAL REGULATOR REDD-RELATED"/>
    <property type="match status" value="1"/>
</dbReference>
<dbReference type="SMART" id="SM00862">
    <property type="entry name" value="Trans_reg_C"/>
    <property type="match status" value="1"/>
</dbReference>
<dbReference type="InterPro" id="IPR001245">
    <property type="entry name" value="Ser-Thr/Tyr_kinase_cat_dom"/>
</dbReference>
<dbReference type="SMART" id="SM01043">
    <property type="entry name" value="BTAD"/>
    <property type="match status" value="1"/>
</dbReference>
<reference evidence="8 9" key="1">
    <citation type="submission" date="2021-03" db="EMBL/GenBank/DDBJ databases">
        <title>Genomic Encyclopedia of Type Strains, Phase IV (KMG-IV): sequencing the most valuable type-strain genomes for metagenomic binning, comparative biology and taxonomic classification.</title>
        <authorList>
            <person name="Goeker M."/>
        </authorList>
    </citation>
    <scope>NUCLEOTIDE SEQUENCE [LARGE SCALE GENOMIC DNA]</scope>
    <source>
        <strain evidence="8 9">DSM 40499</strain>
    </source>
</reference>
<evidence type="ECO:0000256" key="3">
    <source>
        <dbReference type="ARBA" id="ARBA00023015"/>
    </source>
</evidence>
<dbReference type="Pfam" id="PF07714">
    <property type="entry name" value="PK_Tyr_Ser-Thr"/>
    <property type="match status" value="1"/>
</dbReference>
<dbReference type="InterPro" id="IPR001867">
    <property type="entry name" value="OmpR/PhoB-type_DNA-bd"/>
</dbReference>
<keyword evidence="2" id="KW-0902">Two-component regulatory system</keyword>
<dbReference type="Gene3D" id="1.10.10.10">
    <property type="entry name" value="Winged helix-like DNA-binding domain superfamily/Winged helix DNA-binding domain"/>
    <property type="match status" value="1"/>
</dbReference>
<dbReference type="SUPFAM" id="SSF46894">
    <property type="entry name" value="C-terminal effector domain of the bipartite response regulators"/>
    <property type="match status" value="1"/>
</dbReference>
<dbReference type="InterPro" id="IPR047738">
    <property type="entry name" value="SAV_2336-like_N"/>
</dbReference>
<gene>
    <name evidence="8" type="ORF">J2Z21_001501</name>
</gene>
<dbReference type="InterPro" id="IPR051677">
    <property type="entry name" value="AfsR-DnrI-RedD_regulator"/>
</dbReference>
<keyword evidence="9" id="KW-1185">Reference proteome</keyword>
<dbReference type="InterPro" id="IPR011009">
    <property type="entry name" value="Kinase-like_dom_sf"/>
</dbReference>
<dbReference type="SUPFAM" id="SSF48452">
    <property type="entry name" value="TPR-like"/>
    <property type="match status" value="1"/>
</dbReference>
<feature type="compositionally biased region" description="Pro residues" evidence="6">
    <location>
        <begin position="69"/>
        <end position="96"/>
    </location>
</feature>
<accession>A0ABS4LMF2</accession>
<dbReference type="EMBL" id="JAGGLP010000003">
    <property type="protein sequence ID" value="MBP2048576.1"/>
    <property type="molecule type" value="Genomic_DNA"/>
</dbReference>
<organism evidence="8 9">
    <name type="scientific">Streptomyces griseochromogenes</name>
    <dbReference type="NCBI Taxonomy" id="68214"/>
    <lineage>
        <taxon>Bacteria</taxon>
        <taxon>Bacillati</taxon>
        <taxon>Actinomycetota</taxon>
        <taxon>Actinomycetes</taxon>
        <taxon>Kitasatosporales</taxon>
        <taxon>Streptomycetaceae</taxon>
        <taxon>Streptomyces</taxon>
    </lineage>
</organism>
<dbReference type="Pfam" id="PF03704">
    <property type="entry name" value="BTAD"/>
    <property type="match status" value="1"/>
</dbReference>
<evidence type="ECO:0000313" key="9">
    <source>
        <dbReference type="Proteomes" id="UP001519309"/>
    </source>
</evidence>
<evidence type="ECO:0000259" key="7">
    <source>
        <dbReference type="PROSITE" id="PS50011"/>
    </source>
</evidence>
<proteinExistence type="inferred from homology"/>
<protein>
    <submittedName>
        <fullName evidence="8">DNA-binding SARP family transcriptional activator</fullName>
    </submittedName>
</protein>
<evidence type="ECO:0000313" key="8">
    <source>
        <dbReference type="EMBL" id="MBP2048576.1"/>
    </source>
</evidence>
<evidence type="ECO:0000256" key="1">
    <source>
        <dbReference type="ARBA" id="ARBA00005820"/>
    </source>
</evidence>
<dbReference type="Proteomes" id="UP001519309">
    <property type="component" value="Unassembled WGS sequence"/>
</dbReference>
<dbReference type="Gene3D" id="1.10.510.10">
    <property type="entry name" value="Transferase(Phosphotransferase) domain 1"/>
    <property type="match status" value="1"/>
</dbReference>
<dbReference type="PROSITE" id="PS50011">
    <property type="entry name" value="PROTEIN_KINASE_DOM"/>
    <property type="match status" value="1"/>
</dbReference>
<dbReference type="SMART" id="SM00220">
    <property type="entry name" value="S_TKc"/>
    <property type="match status" value="1"/>
</dbReference>
<dbReference type="InterPro" id="IPR036388">
    <property type="entry name" value="WH-like_DNA-bd_sf"/>
</dbReference>
<keyword evidence="4 8" id="KW-0238">DNA-binding</keyword>
<dbReference type="SUPFAM" id="SSF56112">
    <property type="entry name" value="Protein kinase-like (PK-like)"/>
    <property type="match status" value="1"/>
</dbReference>
<dbReference type="InterPro" id="IPR011990">
    <property type="entry name" value="TPR-like_helical_dom_sf"/>
</dbReference>
<evidence type="ECO:0000256" key="6">
    <source>
        <dbReference type="SAM" id="MobiDB-lite"/>
    </source>
</evidence>
<evidence type="ECO:0000256" key="5">
    <source>
        <dbReference type="ARBA" id="ARBA00023163"/>
    </source>
</evidence>
<feature type="region of interest" description="Disordered" evidence="6">
    <location>
        <begin position="44"/>
        <end position="117"/>
    </location>
</feature>
<evidence type="ECO:0000256" key="2">
    <source>
        <dbReference type="ARBA" id="ARBA00023012"/>
    </source>
</evidence>
<dbReference type="PANTHER" id="PTHR35807:SF1">
    <property type="entry name" value="TRANSCRIPTIONAL REGULATOR REDD"/>
    <property type="match status" value="1"/>
</dbReference>
<keyword evidence="3" id="KW-0805">Transcription regulation</keyword>
<feature type="region of interest" description="Disordered" evidence="6">
    <location>
        <begin position="992"/>
        <end position="1027"/>
    </location>
</feature>
<sequence>MLSDRPAAAAPLARLADVLAKATGGVRPTPLELAELLWLARQMEPAEGEGGGAVPAPAEPAPAREHPLPEPPAPDPPAPAPDEPSPASPEPEPPRAPLHLPSPTAAPGPYASLLAPAPPMLRHPLGLQRSLRPLKRRTDAPVGLRFDEHATADRIARLGAAPEWWLPVLRPARERWLRLNLVYDTGPTMPVWRPLIRELHTALAQSGVFRTVAVYRAGPDGSVRGDGAYPPGDGRTVTLLISDCMGPQWRPGEAGTLWYDTLRRWAHQMPLAVVQPLPEHLWRDTALPAEPGLLSAPFPAAPTATLTFTPYEEEPPQGAIPLPVLEPGPRWLANWAGLVASMGGSPFPGSAALLGQPLDLEGRTDVALLPAEELVLRFRATASPEAFRLAGHLAVGRPDLPVMRLVQRAVEPDPRPQHLAEVILSGVLTAVPGPPGSYRFRPGARELLLRGLPRAARTGTTELLRRVGGLIEERAGAAPGEFRAVMPDAAGSTEADGEAFATVRPESVRRLTDGREAPVPRVLGGRYRLLRRLGPAGSVWLAEDREEPRAVAVWTRRPFFEPAESEAFLRDAARLKALAHRNVVTVHDFGIEDDVPYVVMEHLDGIALNTLAAPNGYRLPPPLTVSIGIQLAHAVKAVHEAGLTHGDFGMSRVMLLPDGTVKLSVFVPGRFSGEAGRDRDLHRLCEVMLLLGSGGARPSEPFTGPQLVHLPAGLRQGYANILNRLASVSLRDQAQGLHLLTDEDLLVQALAAYDSRRSYSVLGPLKVELDHRAAVFGPTELAALAMLLLRHGREVTHEEFRTGLWNRADAPKDVMPVLGAIMNRLRKALGPGALATLPGGYALHASADYVDLVRCEDLERTATILTSEGRLPEARERLTKALGLWHGTGALADVPGPAARTARTRLQQLRLALHRKLAELDLDLGEPERAATQLTDLLRAYPSREDFRRLLLIALRRQGRTEEALEVYEEYELAGGTDPELRVLGRELRDEYDEPVDDAPAAEPDHHPLSVEDPHDLPPGSFPTEESLPSIFATQEQDASSVETPLPQNEVPESLFAVEDPLGEVPPWDREDDYDDQFDYDPERFEPPDDEPPPTYLTTVTFQLADAPEDADTVAALGRAVTRLLTGSGLSPDAYELSPQDDGYSVVFAPEVSVLPLLSMMSLRFQDELVLLGGHRWLVTFSCFHEDGRDPEIPDPVAVREALDTADDRRGIIAVPQTLRDEWDEDTDEAPRLRPLRPGPASGWYRLAMLPRVVFDGSVAPPPVHGPYPLPGEGLFPRASGVTRAVVHTLPGGGFSLTRTDRATAYYEVDLTERRLELDVTRPAFRAVGPATWRVTDPCRAVALGSAESVPEAVVGALRARLDQLPYQPDARGALGDGPGPDAVPGVSVRWDLTLTPTRFS</sequence>
<dbReference type="Gene3D" id="3.30.200.20">
    <property type="entry name" value="Phosphorylase Kinase, domain 1"/>
    <property type="match status" value="1"/>
</dbReference>
<name>A0ABS4LMF2_9ACTN</name>
<feature type="compositionally biased region" description="Basic and acidic residues" evidence="6">
    <location>
        <begin position="1003"/>
        <end position="1016"/>
    </location>
</feature>
<comment type="similarity">
    <text evidence="1">Belongs to the AfsR/DnrI/RedD regulatory family.</text>
</comment>
<feature type="domain" description="Protein kinase" evidence="7">
    <location>
        <begin position="527"/>
        <end position="818"/>
    </location>
</feature>
<keyword evidence="5" id="KW-0804">Transcription</keyword>
<dbReference type="InterPro" id="IPR000719">
    <property type="entry name" value="Prot_kinase_dom"/>
</dbReference>
<evidence type="ECO:0000256" key="4">
    <source>
        <dbReference type="ARBA" id="ARBA00023125"/>
    </source>
</evidence>
<dbReference type="RefSeq" id="WP_079147211.1">
    <property type="nucleotide sequence ID" value="NZ_CP016279.1"/>
</dbReference>
<dbReference type="InterPro" id="IPR005158">
    <property type="entry name" value="BTAD"/>
</dbReference>